<proteinExistence type="predicted"/>
<sequence>MDQLTVPLLSCDDHLEQFIEICELTSSNTADLLQHRPAGGIRCPGCRLAPQNPSQPMIPVQDGAIAVLACPEHQTELVSRFETGLQTRQDLTTDLGTSSSSSL</sequence>
<accession>A0ABD5Z109</accession>
<evidence type="ECO:0000313" key="2">
    <source>
        <dbReference type="Proteomes" id="UP001596447"/>
    </source>
</evidence>
<keyword evidence="2" id="KW-1185">Reference proteome</keyword>
<reference evidence="1 2" key="1">
    <citation type="journal article" date="2019" name="Int. J. Syst. Evol. Microbiol.">
        <title>The Global Catalogue of Microorganisms (GCM) 10K type strain sequencing project: providing services to taxonomists for standard genome sequencing and annotation.</title>
        <authorList>
            <consortium name="The Broad Institute Genomics Platform"/>
            <consortium name="The Broad Institute Genome Sequencing Center for Infectious Disease"/>
            <person name="Wu L."/>
            <person name="Ma J."/>
        </authorList>
    </citation>
    <scope>NUCLEOTIDE SEQUENCE [LARGE SCALE GENOMIC DNA]</scope>
    <source>
        <strain evidence="1 2">XZGYJ-43</strain>
    </source>
</reference>
<dbReference type="AlphaFoldDB" id="A0ABD5Z109"/>
<dbReference type="RefSeq" id="WP_279528804.1">
    <property type="nucleotide sequence ID" value="NZ_CP122312.1"/>
</dbReference>
<evidence type="ECO:0000313" key="1">
    <source>
        <dbReference type="EMBL" id="MFC7198846.1"/>
    </source>
</evidence>
<dbReference type="EMBL" id="JBHTAR010000011">
    <property type="protein sequence ID" value="MFC7198846.1"/>
    <property type="molecule type" value="Genomic_DNA"/>
</dbReference>
<gene>
    <name evidence="1" type="ORF">ACFQJ9_05325</name>
</gene>
<organism evidence="1 2">
    <name type="scientific">Halospeciosus flavus</name>
    <dbReference type="NCBI Taxonomy" id="3032283"/>
    <lineage>
        <taxon>Archaea</taxon>
        <taxon>Methanobacteriati</taxon>
        <taxon>Methanobacteriota</taxon>
        <taxon>Stenosarchaea group</taxon>
        <taxon>Halobacteria</taxon>
        <taxon>Halobacteriales</taxon>
        <taxon>Halobacteriaceae</taxon>
        <taxon>Halospeciosus</taxon>
    </lineage>
</organism>
<name>A0ABD5Z109_9EURY</name>
<comment type="caution">
    <text evidence="1">The sequence shown here is derived from an EMBL/GenBank/DDBJ whole genome shotgun (WGS) entry which is preliminary data.</text>
</comment>
<dbReference type="Proteomes" id="UP001596447">
    <property type="component" value="Unassembled WGS sequence"/>
</dbReference>
<protein>
    <submittedName>
        <fullName evidence="1">Uncharacterized protein</fullName>
    </submittedName>
</protein>